<dbReference type="PANTHER" id="PTHR18964">
    <property type="entry name" value="ROK (REPRESSOR, ORF, KINASE) FAMILY"/>
    <property type="match status" value="1"/>
</dbReference>
<dbReference type="RefSeq" id="WP_041111824.1">
    <property type="nucleotide sequence ID" value="NZ_CP004373.1"/>
</dbReference>
<sequence length="383" mass="41171">MNETAFLDGIARNIVALLARQGGMTRSDIASALNLSKGRVSVITGQLLSQGVIEEYAYVPSSRRPSSLLRLHPEYASFIGVSLHNREASAVVIDPNGTVLAKTFFERGDDYETSIRRISDAVTMLRNECPPGTNFQAVGVALPAYVSMDKQVCVTSSVLGWDNLDVSAAISREIGLPVFVENDTNALAVYESMFGSMRHIPAFVVMAVGDGIGVAYTVNGSVHHGEYGGAGELAHLPVAQSLSQEPPRPCRCGNRGCLETVSSSQAIRTRAREVGLPPNIQLISAKAREGDPEALRILHTAANSLGYAAASLIQILDPRHIIIAIEDDLLHGVFAAALRQFVEQNLMPSFNRPERLQLTCYDTLVWATGAAGLASRKHLFGSC</sequence>
<dbReference type="Gene3D" id="3.30.420.40">
    <property type="match status" value="2"/>
</dbReference>
<protein>
    <submittedName>
        <fullName evidence="2">ROK family putative transcriptional regulator</fullName>
    </submittedName>
</protein>
<organism evidence="2 3">
    <name type="scientific">Gluconobacter oxydans DSM 3504</name>
    <dbReference type="NCBI Taxonomy" id="1288313"/>
    <lineage>
        <taxon>Bacteria</taxon>
        <taxon>Pseudomonadati</taxon>
        <taxon>Pseudomonadota</taxon>
        <taxon>Alphaproteobacteria</taxon>
        <taxon>Acetobacterales</taxon>
        <taxon>Acetobacteraceae</taxon>
        <taxon>Gluconobacter</taxon>
    </lineage>
</organism>
<name>A0A067Z347_GLUOY</name>
<dbReference type="SUPFAM" id="SSF46785">
    <property type="entry name" value="Winged helix' DNA-binding domain"/>
    <property type="match status" value="1"/>
</dbReference>
<accession>A0A067Z347</accession>
<dbReference type="CDD" id="cd00090">
    <property type="entry name" value="HTH_ARSR"/>
    <property type="match status" value="1"/>
</dbReference>
<evidence type="ECO:0000313" key="2">
    <source>
        <dbReference type="EMBL" id="AHK71471.1"/>
    </source>
</evidence>
<dbReference type="InterPro" id="IPR036390">
    <property type="entry name" value="WH_DNA-bd_sf"/>
</dbReference>
<dbReference type="EMBL" id="CP004373">
    <property type="protein sequence ID" value="AHK71471.1"/>
    <property type="molecule type" value="Genomic_DNA"/>
</dbReference>
<dbReference type="PANTHER" id="PTHR18964:SF149">
    <property type="entry name" value="BIFUNCTIONAL UDP-N-ACETYLGLUCOSAMINE 2-EPIMERASE_N-ACETYLMANNOSAMINE KINASE"/>
    <property type="match status" value="1"/>
</dbReference>
<dbReference type="GO" id="GO:0006355">
    <property type="term" value="P:regulation of DNA-templated transcription"/>
    <property type="evidence" value="ECO:0007669"/>
    <property type="project" value="UniProtKB-ARBA"/>
</dbReference>
<gene>
    <name evidence="2" type="ORF">GLS_c15920</name>
</gene>
<dbReference type="HOGENOM" id="CLU_036604_13_1_5"/>
<evidence type="ECO:0000256" key="1">
    <source>
        <dbReference type="ARBA" id="ARBA00006479"/>
    </source>
</evidence>
<dbReference type="InterPro" id="IPR011991">
    <property type="entry name" value="ArsR-like_HTH"/>
</dbReference>
<proteinExistence type="inferred from homology"/>
<dbReference type="InterPro" id="IPR000600">
    <property type="entry name" value="ROK"/>
</dbReference>
<evidence type="ECO:0000313" key="3">
    <source>
        <dbReference type="Proteomes" id="UP000031656"/>
    </source>
</evidence>
<dbReference type="Pfam" id="PF13412">
    <property type="entry name" value="HTH_24"/>
    <property type="match status" value="1"/>
</dbReference>
<dbReference type="InterPro" id="IPR036388">
    <property type="entry name" value="WH-like_DNA-bd_sf"/>
</dbReference>
<reference evidence="2 3" key="1">
    <citation type="journal article" date="2015" name="Appl. Microbiol. Biotechnol.">
        <title>The consequence of an additional NADH dehydrogenase paralog on the growth of Gluconobacter oxydans DSM3504.</title>
        <authorList>
            <person name="Kostner D."/>
            <person name="Luchterhand B."/>
            <person name="Junker A."/>
            <person name="Volland S."/>
            <person name="Daniel R."/>
            <person name="Buchs J."/>
            <person name="Liebl W."/>
            <person name="Ehrenreich A."/>
        </authorList>
    </citation>
    <scope>NUCLEOTIDE SEQUENCE [LARGE SCALE GENOMIC DNA]</scope>
    <source>
        <strain evidence="2">DSM 3504</strain>
    </source>
</reference>
<comment type="similarity">
    <text evidence="1">Belongs to the ROK (NagC/XylR) family.</text>
</comment>
<dbReference type="SUPFAM" id="SSF53067">
    <property type="entry name" value="Actin-like ATPase domain"/>
    <property type="match status" value="1"/>
</dbReference>
<dbReference type="AlphaFoldDB" id="A0A067Z347"/>
<dbReference type="Proteomes" id="UP000031656">
    <property type="component" value="Chromosome"/>
</dbReference>
<dbReference type="InterPro" id="IPR043129">
    <property type="entry name" value="ATPase_NBD"/>
</dbReference>
<dbReference type="KEGG" id="goy:GLS_c15920"/>
<dbReference type="Pfam" id="PF00480">
    <property type="entry name" value="ROK"/>
    <property type="match status" value="1"/>
</dbReference>
<dbReference type="GeneID" id="56905815"/>
<dbReference type="Gene3D" id="1.10.10.10">
    <property type="entry name" value="Winged helix-like DNA-binding domain superfamily/Winged helix DNA-binding domain"/>
    <property type="match status" value="1"/>
</dbReference>